<evidence type="ECO:0000313" key="7">
    <source>
        <dbReference type="Proteomes" id="UP000199681"/>
    </source>
</evidence>
<comment type="caution">
    <text evidence="6">The sequence shown here is derived from an EMBL/GenBank/DDBJ whole genome shotgun (WGS) entry which is preliminary data.</text>
</comment>
<dbReference type="Proteomes" id="UP000297963">
    <property type="component" value="Unassembled WGS sequence"/>
</dbReference>
<reference evidence="6 8" key="2">
    <citation type="submission" date="2019-03" db="EMBL/GenBank/DDBJ databases">
        <title>Genomics of glacier-inhabiting Cryobacterium strains.</title>
        <authorList>
            <person name="Liu Q."/>
            <person name="Xin Y.-H."/>
        </authorList>
    </citation>
    <scope>NUCLEOTIDE SEQUENCE [LARGE SCALE GENOMIC DNA]</scope>
    <source>
        <strain evidence="6 8">Hh34</strain>
    </source>
</reference>
<dbReference type="Proteomes" id="UP000199681">
    <property type="component" value="Unassembled WGS sequence"/>
</dbReference>
<dbReference type="EMBL" id="SOFE01000030">
    <property type="protein sequence ID" value="TFB81518.1"/>
    <property type="molecule type" value="Genomic_DNA"/>
</dbReference>
<dbReference type="PANTHER" id="PTHR34069:SF2">
    <property type="entry name" value="BETA-KETOACYL-[ACYL-CARRIER-PROTEIN] SYNTHASE III"/>
    <property type="match status" value="1"/>
</dbReference>
<dbReference type="InterPro" id="IPR013751">
    <property type="entry name" value="ACP_syn_III_N"/>
</dbReference>
<dbReference type="Pfam" id="PF08545">
    <property type="entry name" value="ACP_syn_III"/>
    <property type="match status" value="1"/>
</dbReference>
<evidence type="ECO:0000313" key="8">
    <source>
        <dbReference type="Proteomes" id="UP000297963"/>
    </source>
</evidence>
<dbReference type="Pfam" id="PF08541">
    <property type="entry name" value="ACP_syn_III_C"/>
    <property type="match status" value="1"/>
</dbReference>
<dbReference type="STRING" id="995038.SAMN05216274_1225"/>
<evidence type="ECO:0000259" key="3">
    <source>
        <dbReference type="Pfam" id="PF08541"/>
    </source>
</evidence>
<dbReference type="GO" id="GO:0004315">
    <property type="term" value="F:3-oxoacyl-[acyl-carrier-protein] synthase activity"/>
    <property type="evidence" value="ECO:0007669"/>
    <property type="project" value="InterPro"/>
</dbReference>
<dbReference type="EMBL" id="FOPW01000022">
    <property type="protein sequence ID" value="SFH92416.1"/>
    <property type="molecule type" value="Genomic_DNA"/>
</dbReference>
<dbReference type="RefSeq" id="WP_092452562.1">
    <property type="nucleotide sequence ID" value="NZ_BKAC01000026.1"/>
</dbReference>
<dbReference type="PANTHER" id="PTHR34069">
    <property type="entry name" value="3-OXOACYL-[ACYL-CARRIER-PROTEIN] SYNTHASE 3"/>
    <property type="match status" value="1"/>
</dbReference>
<name>A0A1I3E0C0_9MICO</name>
<feature type="domain" description="Beta-ketoacyl-[acyl-carrier-protein] synthase III C-terminal" evidence="3">
    <location>
        <begin position="246"/>
        <end position="335"/>
    </location>
</feature>
<dbReference type="Gene3D" id="3.40.47.10">
    <property type="match status" value="1"/>
</dbReference>
<protein>
    <submittedName>
        <fullName evidence="5">3-oxoacyl-[acyl-carrier-protein] synthase-3</fullName>
    </submittedName>
    <submittedName>
        <fullName evidence="6">Ketoacyl-ACP synthase III</fullName>
    </submittedName>
</protein>
<reference evidence="5 7" key="1">
    <citation type="submission" date="2016-10" db="EMBL/GenBank/DDBJ databases">
        <authorList>
            <person name="Varghese N."/>
            <person name="Submissions S."/>
        </authorList>
    </citation>
    <scope>NUCLEOTIDE SEQUENCE [LARGE SCALE GENOMIC DNA]</scope>
    <source>
        <strain evidence="5 7">GMCC 1.11211</strain>
    </source>
</reference>
<keyword evidence="7" id="KW-1185">Reference proteome</keyword>
<evidence type="ECO:0000259" key="4">
    <source>
        <dbReference type="Pfam" id="PF08545"/>
    </source>
</evidence>
<evidence type="ECO:0000313" key="6">
    <source>
        <dbReference type="EMBL" id="TFB81518.1"/>
    </source>
</evidence>
<evidence type="ECO:0000256" key="1">
    <source>
        <dbReference type="ARBA" id="ARBA00022679"/>
    </source>
</evidence>
<feature type="domain" description="Beta-ketoacyl-[acyl-carrier-protein] synthase III N-terminal" evidence="4">
    <location>
        <begin position="109"/>
        <end position="186"/>
    </location>
</feature>
<gene>
    <name evidence="6" type="ORF">E3O11_16600</name>
    <name evidence="5" type="ORF">SAMN05216274_1225</name>
</gene>
<dbReference type="AlphaFoldDB" id="A0A1I3E0C0"/>
<dbReference type="InterPro" id="IPR016039">
    <property type="entry name" value="Thiolase-like"/>
</dbReference>
<organism evidence="6 8">
    <name type="scientific">Cryobacterium levicorallinum</name>
    <dbReference type="NCBI Taxonomy" id="995038"/>
    <lineage>
        <taxon>Bacteria</taxon>
        <taxon>Bacillati</taxon>
        <taxon>Actinomycetota</taxon>
        <taxon>Actinomycetes</taxon>
        <taxon>Micrococcales</taxon>
        <taxon>Microbacteriaceae</taxon>
        <taxon>Cryobacterium</taxon>
    </lineage>
</organism>
<dbReference type="SUPFAM" id="SSF53901">
    <property type="entry name" value="Thiolase-like"/>
    <property type="match status" value="1"/>
</dbReference>
<accession>A0A1I3E0C0</accession>
<keyword evidence="1" id="KW-0808">Transferase</keyword>
<dbReference type="GO" id="GO:0006633">
    <property type="term" value="P:fatty acid biosynthetic process"/>
    <property type="evidence" value="ECO:0007669"/>
    <property type="project" value="InterPro"/>
</dbReference>
<dbReference type="CDD" id="cd00830">
    <property type="entry name" value="KAS_III"/>
    <property type="match status" value="1"/>
</dbReference>
<evidence type="ECO:0000313" key="5">
    <source>
        <dbReference type="EMBL" id="SFH92416.1"/>
    </source>
</evidence>
<sequence>MNSHLNGIDYFLPSAVLTNAEIDAEFPDWKIDKVAAKTGILERRIADSEEFTSTLAVNAARRLFASKAIHPDVIEYLIVCTQTPDYFLPTTACLVQDELGLRTEIGAVDVNLGCSGYIYSLGLAKGLIESGQVANVLVITAETHSKLANPSDKSTRPIFGDAATATLVTGGAGSSQLSGFTYGTDGRGGPSLVIPNGGLRPGASYSPRSPVSVRGLETNGYDMYMDGMEIFNFTLRVVPDCVAQVLDRTGLALEEIDYFVFHQANGYLIEHLRKKLGIDKSKFAIEIADVGNTGSSTIPIALARASAGEKIRKGSKIMILGFGVGLSWGGAVIEWS</sequence>
<dbReference type="InterPro" id="IPR013747">
    <property type="entry name" value="ACP_syn_III_C"/>
</dbReference>
<dbReference type="NCBIfam" id="NF006829">
    <property type="entry name" value="PRK09352.1"/>
    <property type="match status" value="1"/>
</dbReference>
<keyword evidence="2" id="KW-0012">Acyltransferase</keyword>
<proteinExistence type="predicted"/>
<dbReference type="GO" id="GO:0044550">
    <property type="term" value="P:secondary metabolite biosynthetic process"/>
    <property type="evidence" value="ECO:0007669"/>
    <property type="project" value="TreeGrafter"/>
</dbReference>
<evidence type="ECO:0000256" key="2">
    <source>
        <dbReference type="ARBA" id="ARBA00023315"/>
    </source>
</evidence>